<proteinExistence type="predicted"/>
<gene>
    <name evidence="1" type="ORF">SNOG_03491</name>
</gene>
<accession>Q0UXM3</accession>
<dbReference type="GeneID" id="5970916"/>
<name>Q0UXM3_PHANO</name>
<reference evidence="2" key="1">
    <citation type="journal article" date="2007" name="Plant Cell">
        <title>Dothideomycete-plant interactions illuminated by genome sequencing and EST analysis of the wheat pathogen Stagonospora nodorum.</title>
        <authorList>
            <person name="Hane J.K."/>
            <person name="Lowe R.G."/>
            <person name="Solomon P.S."/>
            <person name="Tan K.C."/>
            <person name="Schoch C.L."/>
            <person name="Spatafora J.W."/>
            <person name="Crous P.W."/>
            <person name="Kodira C."/>
            <person name="Birren B.W."/>
            <person name="Galagan J.E."/>
            <person name="Torriani S.F."/>
            <person name="McDonald B.A."/>
            <person name="Oliver R.P."/>
        </authorList>
    </citation>
    <scope>NUCLEOTIDE SEQUENCE [LARGE SCALE GENOMIC DNA]</scope>
    <source>
        <strain evidence="2">SN15 / ATCC MYA-4574 / FGSC 10173</strain>
    </source>
</reference>
<organism evidence="1 2">
    <name type="scientific">Phaeosphaeria nodorum (strain SN15 / ATCC MYA-4574 / FGSC 10173)</name>
    <name type="common">Glume blotch fungus</name>
    <name type="synonym">Parastagonospora nodorum</name>
    <dbReference type="NCBI Taxonomy" id="321614"/>
    <lineage>
        <taxon>Eukaryota</taxon>
        <taxon>Fungi</taxon>
        <taxon>Dikarya</taxon>
        <taxon>Ascomycota</taxon>
        <taxon>Pezizomycotina</taxon>
        <taxon>Dothideomycetes</taxon>
        <taxon>Pleosporomycetidae</taxon>
        <taxon>Pleosporales</taxon>
        <taxon>Pleosporineae</taxon>
        <taxon>Phaeosphaeriaceae</taxon>
        <taxon>Parastagonospora</taxon>
    </lineage>
</organism>
<dbReference type="Proteomes" id="UP000001055">
    <property type="component" value="Unassembled WGS sequence"/>
</dbReference>
<dbReference type="RefSeq" id="XP_001794053.1">
    <property type="nucleotide sequence ID" value="XM_001794001.1"/>
</dbReference>
<dbReference type="HOGENOM" id="CLU_3014953_0_0_1"/>
<sequence length="56" mass="5855">MTGLAALDNSKTVRIASGYWVLTLPSFGCTRSKLSSAIAEAVAHGPHTTANLRVPD</sequence>
<dbReference type="AlphaFoldDB" id="Q0UXM3"/>
<evidence type="ECO:0000313" key="2">
    <source>
        <dbReference type="Proteomes" id="UP000001055"/>
    </source>
</evidence>
<protein>
    <submittedName>
        <fullName evidence="1">Uncharacterized protein</fullName>
    </submittedName>
</protein>
<evidence type="ECO:0000313" key="1">
    <source>
        <dbReference type="EMBL" id="EAT88696.1"/>
    </source>
</evidence>
<dbReference type="InParanoid" id="Q0UXM3"/>
<dbReference type="EMBL" id="CH445329">
    <property type="protein sequence ID" value="EAT88696.1"/>
    <property type="molecule type" value="Genomic_DNA"/>
</dbReference>
<dbReference type="KEGG" id="pno:SNOG_03491"/>